<dbReference type="EMBL" id="JBBUTG010000006">
    <property type="protein sequence ID" value="MEK8031577.1"/>
    <property type="molecule type" value="Genomic_DNA"/>
</dbReference>
<dbReference type="PANTHER" id="PTHR40980:SF3">
    <property type="entry name" value="TONB-DEPENDENT RECEPTOR-LIKE BETA-BARREL DOMAIN-CONTAINING PROTEIN"/>
    <property type="match status" value="1"/>
</dbReference>
<evidence type="ECO:0000256" key="2">
    <source>
        <dbReference type="ARBA" id="ARBA00009810"/>
    </source>
</evidence>
<evidence type="ECO:0000256" key="1">
    <source>
        <dbReference type="ARBA" id="ARBA00004442"/>
    </source>
</evidence>
<protein>
    <submittedName>
        <fullName evidence="8">TonB-dependent receptor</fullName>
    </submittedName>
</protein>
<evidence type="ECO:0000259" key="7">
    <source>
        <dbReference type="Pfam" id="PF14905"/>
    </source>
</evidence>
<reference evidence="8 9" key="1">
    <citation type="submission" date="2024-04" db="EMBL/GenBank/DDBJ databases">
        <title>Novel species of the genus Ideonella isolated from streams.</title>
        <authorList>
            <person name="Lu H."/>
        </authorList>
    </citation>
    <scope>NUCLEOTIDE SEQUENCE [LARGE SCALE GENOMIC DNA]</scope>
    <source>
        <strain evidence="8 9">DXS29W</strain>
    </source>
</reference>
<organism evidence="8 9">
    <name type="scientific">Ideonella lacteola</name>
    <dbReference type="NCBI Taxonomy" id="2984193"/>
    <lineage>
        <taxon>Bacteria</taxon>
        <taxon>Pseudomonadati</taxon>
        <taxon>Pseudomonadota</taxon>
        <taxon>Betaproteobacteria</taxon>
        <taxon>Burkholderiales</taxon>
        <taxon>Sphaerotilaceae</taxon>
        <taxon>Ideonella</taxon>
    </lineage>
</organism>
<proteinExistence type="inferred from homology"/>
<dbReference type="NCBIfam" id="TIGR01782">
    <property type="entry name" value="TonB-Xanth-Caul"/>
    <property type="match status" value="1"/>
</dbReference>
<dbReference type="Gene3D" id="2.40.170.20">
    <property type="entry name" value="TonB-dependent receptor, beta-barrel domain"/>
    <property type="match status" value="1"/>
</dbReference>
<dbReference type="InterPro" id="IPR010104">
    <property type="entry name" value="TonB_rcpt_bac"/>
</dbReference>
<dbReference type="InterPro" id="IPR036942">
    <property type="entry name" value="Beta-barrel_TonB_sf"/>
</dbReference>
<name>A0ABU9BRS2_9BURK</name>
<keyword evidence="5" id="KW-0732">Signal</keyword>
<evidence type="ECO:0000256" key="3">
    <source>
        <dbReference type="ARBA" id="ARBA00023136"/>
    </source>
</evidence>
<dbReference type="InterPro" id="IPR012910">
    <property type="entry name" value="Plug_dom"/>
</dbReference>
<feature type="chain" id="PRO_5046788102" evidence="5">
    <location>
        <begin position="43"/>
        <end position="969"/>
    </location>
</feature>
<accession>A0ABU9BRS2</accession>
<feature type="domain" description="Outer membrane protein beta-barrel" evidence="7">
    <location>
        <begin position="643"/>
        <end position="849"/>
    </location>
</feature>
<sequence length="969" mass="103364">MTMTNKKRKAGRQGHAPRSAFQIHPVAAACSALVLTTGAAYAQSEPAKADKAAEDQVQTVTVTGIRKGIEAAIAIKKNADAIVEAVSAEDIGKLPDLSVAESISRLPGVTTQRSTVTGRAQQISVRGMAPDFNGGLLNGREQASTGSSRSVEFDQYPAELLGSIVIYKTPDASLMGQGLSSTTDMQTVRPLNFGERAVVVNYRHESTSKAENKPGFGTGSGDRLSLSYIDQFADRKLGIALGYTHQENKGGGRPNFNTWGGWVPLYDTATNTTSACNKPDGAPDSWTPPGTCAKVPGGFTTDIETTDFKRDAALAVLQFKPSKEFESTLDVLYSKGNFSVMKRGLEGPVGGLSAGANDQGGRLVDATISNGVVTAGSFENWKGVIRNHNEDYSDELTSIGWGNTFKAGDWKLNFDLSHSKVKKVSERFETTAGIAGNAYNAEDTISWTGFNGSNLADVKYSTGLNYADPNLIKLTDVQGWAGANGVQDGYYANPTTTDKIDALKFALGREISWGPIVSFNGGLNISSRTKDRVTREGALVLPGALDANGNVVDRLVFADMPNPTVGVGGLTGIPTLNWNPSGSLGSVFQLNPWSDHDIVGKTWGVKENVSTVFLKGDIESEIGGIALRGNVGVQLVGTRQSATGFRVDQASCNGGTHSCDYSAVSASHSFTDVLPSLNLAADLGGDNVLRLGLGRLIARPNMEDMKATVDFSVKSDDGPSYFNGSGGNPNLEPFRANALDLSYEKYFGKKGYVSIAGFYKDLDTYILKTREVFDFASYVTPGSGTPDSGTLGLITLPTNGKGGTISGVELSVNVPFSMVSSWLDGFGVMANYSNTDSSVKLPSSGFSGQNVNTPSIPLPGLSKEVTNLRLYFEKYGLQLAVARRERSSYLGSISDYQDKTQLVYVKGEAQVDVQAAYEFDWGFLKGFSILAQGNNLTNAEYAEYDAQNGNITNRKKFGKSFLVGVNYKF</sequence>
<dbReference type="Pfam" id="PF14905">
    <property type="entry name" value="OMP_b-brl_3"/>
    <property type="match status" value="1"/>
</dbReference>
<evidence type="ECO:0000256" key="4">
    <source>
        <dbReference type="ARBA" id="ARBA00023237"/>
    </source>
</evidence>
<comment type="caution">
    <text evidence="8">The sequence shown here is derived from an EMBL/GenBank/DDBJ whole genome shotgun (WGS) entry which is preliminary data.</text>
</comment>
<evidence type="ECO:0000259" key="6">
    <source>
        <dbReference type="Pfam" id="PF07715"/>
    </source>
</evidence>
<dbReference type="Pfam" id="PF07715">
    <property type="entry name" value="Plug"/>
    <property type="match status" value="1"/>
</dbReference>
<keyword evidence="8" id="KW-0675">Receptor</keyword>
<dbReference type="InterPro" id="IPR041700">
    <property type="entry name" value="OMP_b-brl_3"/>
</dbReference>
<keyword evidence="3" id="KW-0472">Membrane</keyword>
<dbReference type="InterPro" id="IPR037066">
    <property type="entry name" value="Plug_dom_sf"/>
</dbReference>
<dbReference type="PROSITE" id="PS51257">
    <property type="entry name" value="PROKAR_LIPOPROTEIN"/>
    <property type="match status" value="1"/>
</dbReference>
<feature type="signal peptide" evidence="5">
    <location>
        <begin position="1"/>
        <end position="42"/>
    </location>
</feature>
<comment type="subcellular location">
    <subcellularLocation>
        <location evidence="1">Cell outer membrane</location>
    </subcellularLocation>
</comment>
<dbReference type="Gene3D" id="2.170.130.10">
    <property type="entry name" value="TonB-dependent receptor, plug domain"/>
    <property type="match status" value="1"/>
</dbReference>
<evidence type="ECO:0000313" key="8">
    <source>
        <dbReference type="EMBL" id="MEK8031577.1"/>
    </source>
</evidence>
<dbReference type="RefSeq" id="WP_341425967.1">
    <property type="nucleotide sequence ID" value="NZ_JBBUTG010000006.1"/>
</dbReference>
<keyword evidence="9" id="KW-1185">Reference proteome</keyword>
<dbReference type="SUPFAM" id="SSF56935">
    <property type="entry name" value="Porins"/>
    <property type="match status" value="1"/>
</dbReference>
<keyword evidence="4" id="KW-0998">Cell outer membrane</keyword>
<evidence type="ECO:0000313" key="9">
    <source>
        <dbReference type="Proteomes" id="UP001371218"/>
    </source>
</evidence>
<evidence type="ECO:0000256" key="5">
    <source>
        <dbReference type="SAM" id="SignalP"/>
    </source>
</evidence>
<dbReference type="Proteomes" id="UP001371218">
    <property type="component" value="Unassembled WGS sequence"/>
</dbReference>
<gene>
    <name evidence="8" type="ORF">AACH06_12180</name>
</gene>
<dbReference type="PANTHER" id="PTHR40980">
    <property type="entry name" value="PLUG DOMAIN-CONTAINING PROTEIN"/>
    <property type="match status" value="1"/>
</dbReference>
<feature type="domain" description="TonB-dependent receptor plug" evidence="6">
    <location>
        <begin position="77"/>
        <end position="178"/>
    </location>
</feature>
<comment type="similarity">
    <text evidence="2">Belongs to the TonB-dependent receptor family.</text>
</comment>